<dbReference type="EMBL" id="CP037423">
    <property type="protein sequence ID" value="QDV44284.1"/>
    <property type="molecule type" value="Genomic_DNA"/>
</dbReference>
<accession>A0A518HTY6</accession>
<gene>
    <name evidence="1" type="ORF">Enr13x_41480</name>
</gene>
<dbReference type="InterPro" id="IPR003713">
    <property type="entry name" value="FliS"/>
</dbReference>
<keyword evidence="2" id="KW-1185">Reference proteome</keyword>
<dbReference type="GO" id="GO:0044780">
    <property type="term" value="P:bacterial-type flagellum assembly"/>
    <property type="evidence" value="ECO:0007669"/>
    <property type="project" value="InterPro"/>
</dbReference>
<dbReference type="Gene3D" id="1.20.120.340">
    <property type="entry name" value="Flagellar protein FliS"/>
    <property type="match status" value="1"/>
</dbReference>
<dbReference type="AlphaFoldDB" id="A0A518HTY6"/>
<dbReference type="SUPFAM" id="SSF101116">
    <property type="entry name" value="Flagellar export chaperone FliS"/>
    <property type="match status" value="1"/>
</dbReference>
<name>A0A518HTY6_9BACT</name>
<protein>
    <recommendedName>
        <fullName evidence="3">Flagellar protein FliS</fullName>
    </recommendedName>
</protein>
<dbReference type="Proteomes" id="UP000319004">
    <property type="component" value="Chromosome"/>
</dbReference>
<sequence length="136" mass="15395">MNLLKTYQRTSIKRGWTRVDLLLMLYDRAIGELESCEIAADSGDQTLYCKHELALRKTIMTIHAGLKPDEDEVAFNIARLLHFVMVQFDDKDYASGKKVLGQIRDGFAQIADQANEMERQGTIPALPETDTFESIA</sequence>
<organism evidence="1 2">
    <name type="scientific">Stieleria neptunia</name>
    <dbReference type="NCBI Taxonomy" id="2527979"/>
    <lineage>
        <taxon>Bacteria</taxon>
        <taxon>Pseudomonadati</taxon>
        <taxon>Planctomycetota</taxon>
        <taxon>Planctomycetia</taxon>
        <taxon>Pirellulales</taxon>
        <taxon>Pirellulaceae</taxon>
        <taxon>Stieleria</taxon>
    </lineage>
</organism>
<evidence type="ECO:0000313" key="1">
    <source>
        <dbReference type="EMBL" id="QDV44284.1"/>
    </source>
</evidence>
<dbReference type="KEGG" id="snep:Enr13x_41480"/>
<reference evidence="1 2" key="1">
    <citation type="submission" date="2019-03" db="EMBL/GenBank/DDBJ databases">
        <title>Deep-cultivation of Planctomycetes and their phenomic and genomic characterization uncovers novel biology.</title>
        <authorList>
            <person name="Wiegand S."/>
            <person name="Jogler M."/>
            <person name="Boedeker C."/>
            <person name="Pinto D."/>
            <person name="Vollmers J."/>
            <person name="Rivas-Marin E."/>
            <person name="Kohn T."/>
            <person name="Peeters S.H."/>
            <person name="Heuer A."/>
            <person name="Rast P."/>
            <person name="Oberbeckmann S."/>
            <person name="Bunk B."/>
            <person name="Jeske O."/>
            <person name="Meyerdierks A."/>
            <person name="Storesund J.E."/>
            <person name="Kallscheuer N."/>
            <person name="Luecker S."/>
            <person name="Lage O.M."/>
            <person name="Pohl T."/>
            <person name="Merkel B.J."/>
            <person name="Hornburger P."/>
            <person name="Mueller R.-W."/>
            <person name="Bruemmer F."/>
            <person name="Labrenz M."/>
            <person name="Spormann A.M."/>
            <person name="Op den Camp H."/>
            <person name="Overmann J."/>
            <person name="Amann R."/>
            <person name="Jetten M.S.M."/>
            <person name="Mascher T."/>
            <person name="Medema M.H."/>
            <person name="Devos D.P."/>
            <person name="Kaster A.-K."/>
            <person name="Ovreas L."/>
            <person name="Rohde M."/>
            <person name="Galperin M.Y."/>
            <person name="Jogler C."/>
        </authorList>
    </citation>
    <scope>NUCLEOTIDE SEQUENCE [LARGE SCALE GENOMIC DNA]</scope>
    <source>
        <strain evidence="1 2">Enr13</strain>
    </source>
</reference>
<dbReference type="InterPro" id="IPR036584">
    <property type="entry name" value="FliS_sf"/>
</dbReference>
<dbReference type="Pfam" id="PF02561">
    <property type="entry name" value="FliS"/>
    <property type="match status" value="1"/>
</dbReference>
<evidence type="ECO:0008006" key="3">
    <source>
        <dbReference type="Google" id="ProtNLM"/>
    </source>
</evidence>
<dbReference type="OrthoDB" id="284491at2"/>
<evidence type="ECO:0000313" key="2">
    <source>
        <dbReference type="Proteomes" id="UP000319004"/>
    </source>
</evidence>
<proteinExistence type="predicted"/>
<dbReference type="RefSeq" id="WP_145388652.1">
    <property type="nucleotide sequence ID" value="NZ_CP037423.1"/>
</dbReference>